<name>A0A182FZY2_ANOAL</name>
<dbReference type="GO" id="GO:0017171">
    <property type="term" value="F:serine hydrolase activity"/>
    <property type="evidence" value="ECO:0007669"/>
    <property type="project" value="TreeGrafter"/>
</dbReference>
<dbReference type="VEuPathDB" id="VectorBase:AALB015564"/>
<dbReference type="PANTHER" id="PTHR20908:SF1">
    <property type="entry name" value="LD15586P"/>
    <property type="match status" value="1"/>
</dbReference>
<dbReference type="InterPro" id="IPR008547">
    <property type="entry name" value="DUF829_TMEM53"/>
</dbReference>
<reference evidence="1" key="2">
    <citation type="submission" date="2022-08" db="UniProtKB">
        <authorList>
            <consortium name="EnsemblMetazoa"/>
        </authorList>
    </citation>
    <scope>IDENTIFICATION</scope>
    <source>
        <strain evidence="1">STECLA/ALBI9_A</strain>
    </source>
</reference>
<evidence type="ECO:0000313" key="2">
    <source>
        <dbReference type="Proteomes" id="UP000069272"/>
    </source>
</evidence>
<dbReference type="EnsemblMetazoa" id="AALB015564-RA">
    <property type="protein sequence ID" value="AALB015564-PA"/>
    <property type="gene ID" value="AALB015564"/>
</dbReference>
<dbReference type="OrthoDB" id="77878at2759"/>
<dbReference type="VEuPathDB" id="VectorBase:AALB20_030582"/>
<keyword evidence="2" id="KW-1185">Reference proteome</keyword>
<dbReference type="AlphaFoldDB" id="A0A182FZY2"/>
<proteinExistence type="predicted"/>
<dbReference type="KEGG" id="aali:118462541"/>
<dbReference type="RefSeq" id="XP_035784201.1">
    <property type="nucleotide sequence ID" value="XM_035928308.1"/>
</dbReference>
<protein>
    <submittedName>
        <fullName evidence="1">Uncharacterized protein</fullName>
    </submittedName>
</protein>
<dbReference type="Proteomes" id="UP000069272">
    <property type="component" value="Chromosome 3R"/>
</dbReference>
<dbReference type="GeneID" id="118462541"/>
<dbReference type="Pfam" id="PF05705">
    <property type="entry name" value="DUF829"/>
    <property type="match status" value="1"/>
</dbReference>
<organism evidence="1 2">
    <name type="scientific">Anopheles albimanus</name>
    <name type="common">New world malaria mosquito</name>
    <dbReference type="NCBI Taxonomy" id="7167"/>
    <lineage>
        <taxon>Eukaryota</taxon>
        <taxon>Metazoa</taxon>
        <taxon>Ecdysozoa</taxon>
        <taxon>Arthropoda</taxon>
        <taxon>Hexapoda</taxon>
        <taxon>Insecta</taxon>
        <taxon>Pterygota</taxon>
        <taxon>Neoptera</taxon>
        <taxon>Endopterygota</taxon>
        <taxon>Diptera</taxon>
        <taxon>Nematocera</taxon>
        <taxon>Culicoidea</taxon>
        <taxon>Culicidae</taxon>
        <taxon>Anophelinae</taxon>
        <taxon>Anopheles</taxon>
    </lineage>
</organism>
<dbReference type="Gene3D" id="3.40.50.1820">
    <property type="entry name" value="alpha/beta hydrolase"/>
    <property type="match status" value="1"/>
</dbReference>
<accession>A0A182FZY2</accession>
<dbReference type="InterPro" id="IPR029058">
    <property type="entry name" value="AB_hydrolase_fold"/>
</dbReference>
<evidence type="ECO:0000313" key="1">
    <source>
        <dbReference type="EnsemblMetazoa" id="AALB015564-PA"/>
    </source>
</evidence>
<reference evidence="1 2" key="1">
    <citation type="journal article" date="2017" name="G3 (Bethesda)">
        <title>The Physical Genome Mapping of Anopheles albimanus Corrected Scaffold Misassemblies and Identified Interarm Rearrangements in Genus Anopheles.</title>
        <authorList>
            <person name="Artemov G.N."/>
            <person name="Peery A.N."/>
            <person name="Jiang X."/>
            <person name="Tu Z."/>
            <person name="Stegniy V.N."/>
            <person name="Sharakhova M.V."/>
            <person name="Sharakhov I.V."/>
        </authorList>
    </citation>
    <scope>NUCLEOTIDE SEQUENCE [LARGE SCALE GENOMIC DNA]</scope>
    <source>
        <strain evidence="1 2">ALBI9_A</strain>
    </source>
</reference>
<sequence>MRLFIMFQRLYRGFQGFFTHRPPLVASKRGHITERLNQVRPAHTGCLIVQTTSNSTKNLPMSFQYSRMLATQVQNEGKQPTNRNAPIEPVAFTKSMAFFTDVSGNSYEKDSSTLKLKKPLEKPLVLIFAWLQATNKQVGKIAGVYLEQGFEVLTVYITPWQLLWPVHGAQKVAEDVVKFLANNDIPEGVVLHGFSVGGYFWGECLVKLHAHPKGRRTLEKIVGQIWDSVTHLEEIPIGVPPAMVPKNPKLQNMLRSYLSYHLKLFHEEATQYYQQSTHLYHYEPLQCPALILVSKSDPIGAEAPNKRLCDIWESKGVKTTFKCWDKSPHVGHFYRHREEYVQLLLTHLKLLNLPMYNRKAKL</sequence>
<dbReference type="SUPFAM" id="SSF53474">
    <property type="entry name" value="alpha/beta-Hydrolases"/>
    <property type="match status" value="1"/>
</dbReference>
<dbReference type="PANTHER" id="PTHR20908">
    <property type="entry name" value="LD15586P"/>
    <property type="match status" value="1"/>
</dbReference>